<name>A0A7W0I820_9ACTN</name>
<accession>A0A7W0I820</accession>
<dbReference type="InterPro" id="IPR036390">
    <property type="entry name" value="WH_DNA-bd_sf"/>
</dbReference>
<dbReference type="Pfam" id="PF12802">
    <property type="entry name" value="MarR_2"/>
    <property type="match status" value="1"/>
</dbReference>
<dbReference type="EMBL" id="JACEHE010000003">
    <property type="protein sequence ID" value="MBA2945812.1"/>
    <property type="molecule type" value="Genomic_DNA"/>
</dbReference>
<dbReference type="Proteomes" id="UP000545761">
    <property type="component" value="Unassembled WGS sequence"/>
</dbReference>
<reference evidence="2 3" key="1">
    <citation type="submission" date="2020-07" db="EMBL/GenBank/DDBJ databases">
        <title>Streptomyces isolated from Indian soil.</title>
        <authorList>
            <person name="Mandal S."/>
            <person name="Maiti P.K."/>
        </authorList>
    </citation>
    <scope>NUCLEOTIDE SEQUENCE [LARGE SCALE GENOMIC DNA]</scope>
    <source>
        <strain evidence="2 3">PSKA28</strain>
    </source>
</reference>
<dbReference type="GO" id="GO:0006950">
    <property type="term" value="P:response to stress"/>
    <property type="evidence" value="ECO:0007669"/>
    <property type="project" value="TreeGrafter"/>
</dbReference>
<organism evidence="2 3">
    <name type="scientific">Streptomyces himalayensis subsp. himalayensis</name>
    <dbReference type="NCBI Taxonomy" id="2756131"/>
    <lineage>
        <taxon>Bacteria</taxon>
        <taxon>Bacillati</taxon>
        <taxon>Actinomycetota</taxon>
        <taxon>Actinomycetes</taxon>
        <taxon>Kitasatosporales</taxon>
        <taxon>Streptomycetaceae</taxon>
        <taxon>Streptomyces</taxon>
        <taxon>Streptomyces himalayensis</taxon>
    </lineage>
</organism>
<evidence type="ECO:0000313" key="2">
    <source>
        <dbReference type="EMBL" id="MBA2945812.1"/>
    </source>
</evidence>
<dbReference type="AlphaFoldDB" id="A0A7W0I820"/>
<dbReference type="InterPro" id="IPR039422">
    <property type="entry name" value="MarR/SlyA-like"/>
</dbReference>
<dbReference type="InterPro" id="IPR000835">
    <property type="entry name" value="HTH_MarR-typ"/>
</dbReference>
<dbReference type="PANTHER" id="PTHR33164:SF99">
    <property type="entry name" value="MARR FAMILY REGULATORY PROTEIN"/>
    <property type="match status" value="1"/>
</dbReference>
<dbReference type="RefSeq" id="WP_181656773.1">
    <property type="nucleotide sequence ID" value="NZ_JACEHE010000003.1"/>
</dbReference>
<dbReference type="SUPFAM" id="SSF46785">
    <property type="entry name" value="Winged helix' DNA-binding domain"/>
    <property type="match status" value="1"/>
</dbReference>
<evidence type="ECO:0000313" key="3">
    <source>
        <dbReference type="Proteomes" id="UP000545761"/>
    </source>
</evidence>
<dbReference type="PANTHER" id="PTHR33164">
    <property type="entry name" value="TRANSCRIPTIONAL REGULATOR, MARR FAMILY"/>
    <property type="match status" value="1"/>
</dbReference>
<sequence>MKETPRWLTPAERDGWRGLTRMWERLSGRVARHLQSESSLSTAEYTVLVHLTDAPDGRRRTADLVGSLEWEKSRMSHQVSRMMKRGLVVREECPQDGRGAVVVITPAGRDAIAAAAPRHVEAVRRLFVDPLTPEQLRAFARIANRVLEQLDERPM</sequence>
<dbReference type="GO" id="GO:0003700">
    <property type="term" value="F:DNA-binding transcription factor activity"/>
    <property type="evidence" value="ECO:0007669"/>
    <property type="project" value="InterPro"/>
</dbReference>
<dbReference type="InterPro" id="IPR036388">
    <property type="entry name" value="WH-like_DNA-bd_sf"/>
</dbReference>
<protein>
    <submittedName>
        <fullName evidence="2">Winged helix-turn-helix transcriptional regulator</fullName>
    </submittedName>
</protein>
<dbReference type="PROSITE" id="PS50995">
    <property type="entry name" value="HTH_MARR_2"/>
    <property type="match status" value="1"/>
</dbReference>
<proteinExistence type="predicted"/>
<dbReference type="Gene3D" id="1.10.10.10">
    <property type="entry name" value="Winged helix-like DNA-binding domain superfamily/Winged helix DNA-binding domain"/>
    <property type="match status" value="1"/>
</dbReference>
<evidence type="ECO:0000259" key="1">
    <source>
        <dbReference type="PROSITE" id="PS50995"/>
    </source>
</evidence>
<gene>
    <name evidence="2" type="ORF">H1D24_08310</name>
</gene>
<comment type="caution">
    <text evidence="2">The sequence shown here is derived from an EMBL/GenBank/DDBJ whole genome shotgun (WGS) entry which is preliminary data.</text>
</comment>
<dbReference type="SMART" id="SM00347">
    <property type="entry name" value="HTH_MARR"/>
    <property type="match status" value="1"/>
</dbReference>
<feature type="domain" description="HTH marR-type" evidence="1">
    <location>
        <begin position="12"/>
        <end position="148"/>
    </location>
</feature>